<evidence type="ECO:0000256" key="1">
    <source>
        <dbReference type="ARBA" id="ARBA00005417"/>
    </source>
</evidence>
<evidence type="ECO:0000256" key="3">
    <source>
        <dbReference type="ARBA" id="ARBA00022741"/>
    </source>
</evidence>
<sequence>MLNDPIVNPAAPFIDIRAVNKRYDSADGVGVQALSSVSMRIEEGQFISLLGPSGCGKTTLMMIVAGLAPPTQGEVQIGGRRVNGPYTDLGIIFQNAELLEWRNALQNILLQIEIRKLPTRDYLPAARQLLANVGLKDFEEKFPDELSGGMKQRVALCRALVHDPDILLMDEPFGALDAMTRDQMNADLQRLWMEKRKTAILVTHSIDEAVFMSDRVIVMSARPASVAEDITIDLPRPRTLEMRDTPEFNAYTGRIRKLFKQMGVFAND</sequence>
<name>A0A1H1SMY7_9BRAD</name>
<accession>A0A1H1SMY7</accession>
<protein>
    <submittedName>
        <fullName evidence="7">NitT/TauT family transport system ATP-binding protein</fullName>
    </submittedName>
</protein>
<dbReference type="PROSITE" id="PS00211">
    <property type="entry name" value="ABC_TRANSPORTER_1"/>
    <property type="match status" value="1"/>
</dbReference>
<dbReference type="EMBL" id="LT629750">
    <property type="protein sequence ID" value="SDS49271.1"/>
    <property type="molecule type" value="Genomic_DNA"/>
</dbReference>
<dbReference type="Pfam" id="PF00005">
    <property type="entry name" value="ABC_tran"/>
    <property type="match status" value="1"/>
</dbReference>
<dbReference type="PROSITE" id="PS50893">
    <property type="entry name" value="ABC_TRANSPORTER_2"/>
    <property type="match status" value="1"/>
</dbReference>
<feature type="domain" description="ABC transporter" evidence="6">
    <location>
        <begin position="14"/>
        <end position="246"/>
    </location>
</feature>
<dbReference type="Proteomes" id="UP000243904">
    <property type="component" value="Chromosome I"/>
</dbReference>
<comment type="similarity">
    <text evidence="1">Belongs to the ABC transporter superfamily.</text>
</comment>
<dbReference type="SUPFAM" id="SSF52540">
    <property type="entry name" value="P-loop containing nucleoside triphosphate hydrolases"/>
    <property type="match status" value="1"/>
</dbReference>
<gene>
    <name evidence="7" type="ORF">SAMN05444158_2225</name>
</gene>
<reference evidence="8" key="1">
    <citation type="submission" date="2016-10" db="EMBL/GenBank/DDBJ databases">
        <authorList>
            <person name="Varghese N."/>
            <person name="Submissions S."/>
        </authorList>
    </citation>
    <scope>NUCLEOTIDE SEQUENCE [LARGE SCALE GENOMIC DNA]</scope>
    <source>
        <strain evidence="8">GAS369</strain>
    </source>
</reference>
<dbReference type="Gene3D" id="3.40.50.300">
    <property type="entry name" value="P-loop containing nucleotide triphosphate hydrolases"/>
    <property type="match status" value="1"/>
</dbReference>
<dbReference type="CDD" id="cd03293">
    <property type="entry name" value="ABC_NrtD_SsuB_transporters"/>
    <property type="match status" value="1"/>
</dbReference>
<dbReference type="AlphaFoldDB" id="A0A1H1SMY7"/>
<keyword evidence="4 7" id="KW-0067">ATP-binding</keyword>
<comment type="function">
    <text evidence="5">Involved in beta-(1--&gt;2)glucan export. Transmembrane domains (TMD) form a pore in the inner membrane and the ATP-binding domain (NBD) is responsible for energy generation.</text>
</comment>
<dbReference type="InterPro" id="IPR050166">
    <property type="entry name" value="ABC_transporter_ATP-bind"/>
</dbReference>
<dbReference type="InterPro" id="IPR003593">
    <property type="entry name" value="AAA+_ATPase"/>
</dbReference>
<proteinExistence type="inferred from homology"/>
<dbReference type="RefSeq" id="WP_100381049.1">
    <property type="nucleotide sequence ID" value="NZ_LT629750.1"/>
</dbReference>
<evidence type="ECO:0000259" key="6">
    <source>
        <dbReference type="PROSITE" id="PS50893"/>
    </source>
</evidence>
<dbReference type="SMART" id="SM00382">
    <property type="entry name" value="AAA"/>
    <property type="match status" value="1"/>
</dbReference>
<keyword evidence="3" id="KW-0547">Nucleotide-binding</keyword>
<evidence type="ECO:0000313" key="8">
    <source>
        <dbReference type="Proteomes" id="UP000243904"/>
    </source>
</evidence>
<evidence type="ECO:0000256" key="5">
    <source>
        <dbReference type="ARBA" id="ARBA00024722"/>
    </source>
</evidence>
<keyword evidence="2" id="KW-0813">Transport</keyword>
<dbReference type="PANTHER" id="PTHR42788">
    <property type="entry name" value="TAURINE IMPORT ATP-BINDING PROTEIN-RELATED"/>
    <property type="match status" value="1"/>
</dbReference>
<dbReference type="GO" id="GO:0005524">
    <property type="term" value="F:ATP binding"/>
    <property type="evidence" value="ECO:0007669"/>
    <property type="project" value="UniProtKB-KW"/>
</dbReference>
<dbReference type="InterPro" id="IPR027417">
    <property type="entry name" value="P-loop_NTPase"/>
</dbReference>
<dbReference type="GO" id="GO:0016887">
    <property type="term" value="F:ATP hydrolysis activity"/>
    <property type="evidence" value="ECO:0007669"/>
    <property type="project" value="InterPro"/>
</dbReference>
<evidence type="ECO:0000256" key="2">
    <source>
        <dbReference type="ARBA" id="ARBA00022448"/>
    </source>
</evidence>
<dbReference type="PANTHER" id="PTHR42788:SF13">
    <property type="entry name" value="ALIPHATIC SULFONATES IMPORT ATP-BINDING PROTEIN SSUB"/>
    <property type="match status" value="1"/>
</dbReference>
<dbReference type="InterPro" id="IPR017871">
    <property type="entry name" value="ABC_transporter-like_CS"/>
</dbReference>
<evidence type="ECO:0000313" key="7">
    <source>
        <dbReference type="EMBL" id="SDS49271.1"/>
    </source>
</evidence>
<organism evidence="7 8">
    <name type="scientific">Bradyrhizobium canariense</name>
    <dbReference type="NCBI Taxonomy" id="255045"/>
    <lineage>
        <taxon>Bacteria</taxon>
        <taxon>Pseudomonadati</taxon>
        <taxon>Pseudomonadota</taxon>
        <taxon>Alphaproteobacteria</taxon>
        <taxon>Hyphomicrobiales</taxon>
        <taxon>Nitrobacteraceae</taxon>
        <taxon>Bradyrhizobium</taxon>
    </lineage>
</organism>
<evidence type="ECO:0000256" key="4">
    <source>
        <dbReference type="ARBA" id="ARBA00022840"/>
    </source>
</evidence>
<dbReference type="InterPro" id="IPR003439">
    <property type="entry name" value="ABC_transporter-like_ATP-bd"/>
</dbReference>
<keyword evidence="8" id="KW-1185">Reference proteome</keyword>